<dbReference type="SUPFAM" id="SSF52091">
    <property type="entry name" value="SpoIIaa-like"/>
    <property type="match status" value="1"/>
</dbReference>
<evidence type="ECO:0000259" key="1">
    <source>
        <dbReference type="PROSITE" id="PS50801"/>
    </source>
</evidence>
<reference evidence="2 3" key="1">
    <citation type="journal article" date="2019" name="Int. J. Syst. Evol. Microbiol.">
        <title>The Global Catalogue of Microorganisms (GCM) 10K type strain sequencing project: providing services to taxonomists for standard genome sequencing and annotation.</title>
        <authorList>
            <consortium name="The Broad Institute Genomics Platform"/>
            <consortium name="The Broad Institute Genome Sequencing Center for Infectious Disease"/>
            <person name="Wu L."/>
            <person name="Ma J."/>
        </authorList>
    </citation>
    <scope>NUCLEOTIDE SEQUENCE [LARGE SCALE GENOMIC DNA]</scope>
    <source>
        <strain evidence="2 3">JCM 3106</strain>
    </source>
</reference>
<dbReference type="PANTHER" id="PTHR33495">
    <property type="entry name" value="ANTI-SIGMA FACTOR ANTAGONIST TM_1081-RELATED-RELATED"/>
    <property type="match status" value="1"/>
</dbReference>
<dbReference type="Gene3D" id="3.30.750.24">
    <property type="entry name" value="STAS domain"/>
    <property type="match status" value="1"/>
</dbReference>
<name>A0ABN3Y092_9ACTN</name>
<gene>
    <name evidence="2" type="ORF">GCM10017559_34750</name>
</gene>
<evidence type="ECO:0000313" key="3">
    <source>
        <dbReference type="Proteomes" id="UP001499930"/>
    </source>
</evidence>
<accession>A0ABN3Y092</accession>
<dbReference type="PROSITE" id="PS50801">
    <property type="entry name" value="STAS"/>
    <property type="match status" value="1"/>
</dbReference>
<dbReference type="RefSeq" id="WP_344895751.1">
    <property type="nucleotide sequence ID" value="NZ_BAAAWD010000007.1"/>
</dbReference>
<keyword evidence="3" id="KW-1185">Reference proteome</keyword>
<dbReference type="EMBL" id="BAAAWD010000007">
    <property type="protein sequence ID" value="GAA3009315.1"/>
    <property type="molecule type" value="Genomic_DNA"/>
</dbReference>
<dbReference type="CDD" id="cd07043">
    <property type="entry name" value="STAS_anti-anti-sigma_factors"/>
    <property type="match status" value="1"/>
</dbReference>
<proteinExistence type="predicted"/>
<comment type="caution">
    <text evidence="2">The sequence shown here is derived from an EMBL/GenBank/DDBJ whole genome shotgun (WGS) entry which is preliminary data.</text>
</comment>
<dbReference type="InterPro" id="IPR002645">
    <property type="entry name" value="STAS_dom"/>
</dbReference>
<dbReference type="PANTHER" id="PTHR33495:SF2">
    <property type="entry name" value="ANTI-SIGMA FACTOR ANTAGONIST TM_1081-RELATED"/>
    <property type="match status" value="1"/>
</dbReference>
<organism evidence="2 3">
    <name type="scientific">Streptosporangium longisporum</name>
    <dbReference type="NCBI Taxonomy" id="46187"/>
    <lineage>
        <taxon>Bacteria</taxon>
        <taxon>Bacillati</taxon>
        <taxon>Actinomycetota</taxon>
        <taxon>Actinomycetes</taxon>
        <taxon>Streptosporangiales</taxon>
        <taxon>Streptosporangiaceae</taxon>
        <taxon>Streptosporangium</taxon>
    </lineage>
</organism>
<dbReference type="Pfam" id="PF13466">
    <property type="entry name" value="STAS_2"/>
    <property type="match status" value="1"/>
</dbReference>
<dbReference type="Proteomes" id="UP001499930">
    <property type="component" value="Unassembled WGS sequence"/>
</dbReference>
<dbReference type="InterPro" id="IPR058548">
    <property type="entry name" value="MlaB-like_STAS"/>
</dbReference>
<feature type="domain" description="STAS" evidence="1">
    <location>
        <begin position="4"/>
        <end position="119"/>
    </location>
</feature>
<evidence type="ECO:0000313" key="2">
    <source>
        <dbReference type="EMBL" id="GAA3009315.1"/>
    </source>
</evidence>
<sequence length="133" mass="14084">MKLSVRLVTTRQDAAVVALQGELDLNSAVLLDAVLLPLPGQGVRHVIVAADRLRFCDVCGLRVLISMHTIMAATGGSLVVAEPAPVLRRLITLMRDPESDRPAPAIRVYATVDQAVRDVIGLPDPSLATSGPS</sequence>
<dbReference type="InterPro" id="IPR036513">
    <property type="entry name" value="STAS_dom_sf"/>
</dbReference>
<protein>
    <recommendedName>
        <fullName evidence="1">STAS domain-containing protein</fullName>
    </recommendedName>
</protein>